<dbReference type="PANTHER" id="PTHR11247">
    <property type="entry name" value="PALMITOYL-PROTEIN THIOESTERASE/DOLICHYLDIPHOSPHATASE 1"/>
    <property type="match status" value="1"/>
</dbReference>
<comment type="similarity">
    <text evidence="1">Belongs to the palmitoyl-protein thioesterase family.</text>
</comment>
<accession>A0ABQ7S776</accession>
<evidence type="ECO:0000256" key="7">
    <source>
        <dbReference type="ARBA" id="ARBA00023180"/>
    </source>
</evidence>
<organism evidence="9 10">
    <name type="scientific">Fragariocoptes setiger</name>
    <dbReference type="NCBI Taxonomy" id="1670756"/>
    <lineage>
        <taxon>Eukaryota</taxon>
        <taxon>Metazoa</taxon>
        <taxon>Ecdysozoa</taxon>
        <taxon>Arthropoda</taxon>
        <taxon>Chelicerata</taxon>
        <taxon>Arachnida</taxon>
        <taxon>Acari</taxon>
        <taxon>Acariformes</taxon>
        <taxon>Trombidiformes</taxon>
        <taxon>Prostigmata</taxon>
        <taxon>Eupodina</taxon>
        <taxon>Eriophyoidea</taxon>
        <taxon>Phytoptidae</taxon>
        <taxon>Fragariocoptes</taxon>
    </lineage>
</organism>
<proteinExistence type="inferred from homology"/>
<dbReference type="InterPro" id="IPR002472">
    <property type="entry name" value="Palm_thioest"/>
</dbReference>
<evidence type="ECO:0000256" key="6">
    <source>
        <dbReference type="ARBA" id="ARBA00023157"/>
    </source>
</evidence>
<reference evidence="9 10" key="1">
    <citation type="submission" date="2020-10" db="EMBL/GenBank/DDBJ databases">
        <authorList>
            <person name="Klimov P.B."/>
            <person name="Dyachkov S.M."/>
            <person name="Chetverikov P.E."/>
        </authorList>
    </citation>
    <scope>NUCLEOTIDE SEQUENCE [LARGE SCALE GENOMIC DNA]</scope>
    <source>
        <strain evidence="9">BMOC 18-1129-001#AD2665</strain>
        <tissue evidence="9">Entire mites</tissue>
    </source>
</reference>
<keyword evidence="6" id="KW-1015">Disulfide bond</keyword>
<keyword evidence="7" id="KW-0325">Glycoprotein</keyword>
<sequence length="317" mass="36144">MASISNVKLRLLFLIVLVFVANFILIVTTRAERLQTTAWTPVVMWHGMGDTAHGSIEVIKRSLESKYPGMYVLSIQIGNSVVEDELASYFGNANEQVDEACRQVLSDNRITKHGSLNVIGFSQGGQLSRALVQRCPLTENNVTVKNYISLGGQHQGVFGLPHCSSDNELCKYARYLIETAVYSPLVQPHVIQAQYWHDPINDKEYREKSTFLADINNERAINETYRKNILKLQNMVLVMFANDEIMVPRESATFGFYNKNLSKVESMNETELYQQDRLGLKSLNQSQRLSLITIPGGHLQFKMRWFMYFIATKYLSN</sequence>
<feature type="non-terminal residue" evidence="9">
    <location>
        <position position="1"/>
    </location>
</feature>
<keyword evidence="10" id="KW-1185">Reference proteome</keyword>
<evidence type="ECO:0000256" key="5">
    <source>
        <dbReference type="ARBA" id="ARBA00022801"/>
    </source>
</evidence>
<evidence type="ECO:0000313" key="9">
    <source>
        <dbReference type="EMBL" id="KAG9509216.1"/>
    </source>
</evidence>
<dbReference type="SUPFAM" id="SSF53474">
    <property type="entry name" value="alpha/beta-Hydrolases"/>
    <property type="match status" value="1"/>
</dbReference>
<evidence type="ECO:0000256" key="2">
    <source>
        <dbReference type="ARBA" id="ARBA00012423"/>
    </source>
</evidence>
<dbReference type="PANTHER" id="PTHR11247:SF8">
    <property type="entry name" value="PALMITOYL-PROTEIN THIOESTERASE 1"/>
    <property type="match status" value="1"/>
</dbReference>
<evidence type="ECO:0000256" key="1">
    <source>
        <dbReference type="ARBA" id="ARBA00010758"/>
    </source>
</evidence>
<evidence type="ECO:0000256" key="8">
    <source>
        <dbReference type="ARBA" id="ARBA00031934"/>
    </source>
</evidence>
<dbReference type="EC" id="3.1.2.22" evidence="2"/>
<dbReference type="Proteomes" id="UP000825002">
    <property type="component" value="Unassembled WGS sequence"/>
</dbReference>
<dbReference type="InterPro" id="IPR029058">
    <property type="entry name" value="AB_hydrolase_fold"/>
</dbReference>
<protein>
    <recommendedName>
        <fullName evidence="3">Palmitoyl-protein thioesterase 1</fullName>
        <ecNumber evidence="2">3.1.2.22</ecNumber>
    </recommendedName>
    <alternativeName>
        <fullName evidence="8">Palmitoyl-protein hydrolase 1</fullName>
    </alternativeName>
</protein>
<evidence type="ECO:0000256" key="4">
    <source>
        <dbReference type="ARBA" id="ARBA00022729"/>
    </source>
</evidence>
<keyword evidence="4" id="KW-0732">Signal</keyword>
<comment type="caution">
    <text evidence="9">The sequence shown here is derived from an EMBL/GenBank/DDBJ whole genome shotgun (WGS) entry which is preliminary data.</text>
</comment>
<dbReference type="Pfam" id="PF02089">
    <property type="entry name" value="Palm_thioest"/>
    <property type="match status" value="1"/>
</dbReference>
<keyword evidence="5" id="KW-0378">Hydrolase</keyword>
<name>A0ABQ7S776_9ACAR</name>
<evidence type="ECO:0000313" key="10">
    <source>
        <dbReference type="Proteomes" id="UP000825002"/>
    </source>
</evidence>
<dbReference type="PRINTS" id="PR00414">
    <property type="entry name" value="PPTHIESTRASE"/>
</dbReference>
<dbReference type="Gene3D" id="3.40.50.1820">
    <property type="entry name" value="alpha/beta hydrolase"/>
    <property type="match status" value="1"/>
</dbReference>
<evidence type="ECO:0000256" key="3">
    <source>
        <dbReference type="ARBA" id="ARBA00014212"/>
    </source>
</evidence>
<gene>
    <name evidence="9" type="primary">ppt-1</name>
    <name evidence="9" type="ORF">GZH46_02274</name>
</gene>
<dbReference type="EMBL" id="JAIFTH010000598">
    <property type="protein sequence ID" value="KAG9509216.1"/>
    <property type="molecule type" value="Genomic_DNA"/>
</dbReference>